<comment type="caution">
    <text evidence="1">The sequence shown here is derived from an EMBL/GenBank/DDBJ whole genome shotgun (WGS) entry which is preliminary data.</text>
</comment>
<sequence>MYAVPQRFDHHAIAPARFPGGAPDGFRAAGLDEMVRAERAKEHEGNAAHRKEECTGS</sequence>
<proteinExistence type="predicted"/>
<evidence type="ECO:0000313" key="2">
    <source>
        <dbReference type="Proteomes" id="UP000653411"/>
    </source>
</evidence>
<keyword evidence="2" id="KW-1185">Reference proteome</keyword>
<dbReference type="EMBL" id="BMML01000006">
    <property type="protein sequence ID" value="GGN08384.1"/>
    <property type="molecule type" value="Genomic_DNA"/>
</dbReference>
<evidence type="ECO:0000313" key="1">
    <source>
        <dbReference type="EMBL" id="GGN08384.1"/>
    </source>
</evidence>
<dbReference type="AlphaFoldDB" id="A0A918CRP1"/>
<reference evidence="1" key="2">
    <citation type="submission" date="2020-09" db="EMBL/GenBank/DDBJ databases">
        <authorList>
            <person name="Sun Q."/>
            <person name="Zhou Y."/>
        </authorList>
    </citation>
    <scope>NUCLEOTIDE SEQUENCE</scope>
    <source>
        <strain evidence="1">CGMCC 4.7110</strain>
    </source>
</reference>
<name>A0A918CRP1_9ACTN</name>
<protein>
    <submittedName>
        <fullName evidence="1">Uncharacterized protein</fullName>
    </submittedName>
</protein>
<gene>
    <name evidence="1" type="ORF">GCM10011578_033290</name>
</gene>
<organism evidence="1 2">
    <name type="scientific">Streptomyces fuscichromogenes</name>
    <dbReference type="NCBI Taxonomy" id="1324013"/>
    <lineage>
        <taxon>Bacteria</taxon>
        <taxon>Bacillati</taxon>
        <taxon>Actinomycetota</taxon>
        <taxon>Actinomycetes</taxon>
        <taxon>Kitasatosporales</taxon>
        <taxon>Streptomycetaceae</taxon>
        <taxon>Streptomyces</taxon>
    </lineage>
</organism>
<accession>A0A918CRP1</accession>
<reference evidence="1" key="1">
    <citation type="journal article" date="2014" name="Int. J. Syst. Evol. Microbiol.">
        <title>Complete genome sequence of Corynebacterium casei LMG S-19264T (=DSM 44701T), isolated from a smear-ripened cheese.</title>
        <authorList>
            <consortium name="US DOE Joint Genome Institute (JGI-PGF)"/>
            <person name="Walter F."/>
            <person name="Albersmeier A."/>
            <person name="Kalinowski J."/>
            <person name="Ruckert C."/>
        </authorList>
    </citation>
    <scope>NUCLEOTIDE SEQUENCE</scope>
    <source>
        <strain evidence="1">CGMCC 4.7110</strain>
    </source>
</reference>
<dbReference type="Proteomes" id="UP000653411">
    <property type="component" value="Unassembled WGS sequence"/>
</dbReference>